<dbReference type="Gene3D" id="2.60.390.10">
    <property type="entry name" value="Beta-galactosidase, domain 3"/>
    <property type="match status" value="1"/>
</dbReference>
<dbReference type="InterPro" id="IPR018954">
    <property type="entry name" value="Betagal_dom2"/>
</dbReference>
<evidence type="ECO:0000256" key="6">
    <source>
        <dbReference type="ARBA" id="ARBA00023180"/>
    </source>
</evidence>
<dbReference type="PANTHER" id="PTHR23421">
    <property type="entry name" value="BETA-GALACTOSIDASE RELATED"/>
    <property type="match status" value="1"/>
</dbReference>
<dbReference type="InterPro" id="IPR017853">
    <property type="entry name" value="GH"/>
</dbReference>
<dbReference type="InterPro" id="IPR025300">
    <property type="entry name" value="BetaGal_jelly_roll_dom"/>
</dbReference>
<protein>
    <recommendedName>
        <fullName evidence="3">beta-galactosidase</fullName>
        <ecNumber evidence="3">3.2.1.23</ecNumber>
    </recommendedName>
</protein>
<dbReference type="EMBL" id="KI545884">
    <property type="protein sequence ID" value="EST05868.1"/>
    <property type="molecule type" value="Genomic_DNA"/>
</dbReference>
<proteinExistence type="inferred from homology"/>
<dbReference type="GeneID" id="27421091"/>
<dbReference type="InterPro" id="IPR008979">
    <property type="entry name" value="Galactose-bd-like_sf"/>
</dbReference>
<evidence type="ECO:0000256" key="4">
    <source>
        <dbReference type="ARBA" id="ARBA00022729"/>
    </source>
</evidence>
<evidence type="ECO:0000256" key="2">
    <source>
        <dbReference type="ARBA" id="ARBA00009809"/>
    </source>
</evidence>
<keyword evidence="11" id="KW-1185">Reference proteome</keyword>
<dbReference type="HOGENOM" id="CLU_005732_2_0_1"/>
<dbReference type="EC" id="3.2.1.23" evidence="3"/>
<dbReference type="Proteomes" id="UP000019377">
    <property type="component" value="Unassembled WGS sequence"/>
</dbReference>
<dbReference type="SUPFAM" id="SSF49785">
    <property type="entry name" value="Galactose-binding domain-like"/>
    <property type="match status" value="2"/>
</dbReference>
<dbReference type="AlphaFoldDB" id="V5ESD8"/>
<evidence type="ECO:0000259" key="9">
    <source>
        <dbReference type="SMART" id="SM01029"/>
    </source>
</evidence>
<dbReference type="eggNOG" id="KOG0496">
    <property type="taxonomic scope" value="Eukaryota"/>
</dbReference>
<gene>
    <name evidence="10" type="ORF">PSEUBRA_SCAF4g05017</name>
</gene>
<dbReference type="OMA" id="LETFWQF"/>
<dbReference type="OrthoDB" id="1657402at2759"/>
<dbReference type="InterPro" id="IPR001944">
    <property type="entry name" value="Glycoside_Hdrlase_35"/>
</dbReference>
<sequence length="1083" mass="121199">MYSGGPGEHARARVEKLDAAARPKWTLPRSSNSSAVVFDKYSLALAGGQQRLFVLAGEFHPWRLPVPSLWRDVLQKIRAAGFNTVSIYTHWGLIQPSPDPASIKLTGVNDLDFFLTLAKEVGLFVIVRPGPYINAETTAGGMAPWTVNLDATLRTNDTAWHAAWRPYIDAISQVVVKHQLRTHSGRLEGGSVILVQADNEYKTGPAERAYMRQLVSRLKSNGITVPITYNDPGRDANFVDLVDLYGLDSYPQRFDCSNPTTWVPIRDDYLEYHQQTNPSQPFYIPEFQGGSYDPYGGPGYEQCAQMTNASWTRIANLALVAQRVTLLSIYMVYGGTNWGGLAEPDVYTSYDYGAALNEHRQITDKYTELKRQGYFVDAFADLAMTEQIKDRTGFNISQAWDVDRNKEVDARVFRTTVLENPETRSKFYVVRYDNTTESRRVSFALEIESLGESVLIGGRREGDSSVNHLNGRESHIIPVDQALPGGLLLRFSTANVYRVVTVGNSVVISLDYGPDQLIEYSLRVQMEGDAFVEMQMLNVGKAGMLQTVEGGEWEELKRLHSDIGPNAVEARGTLPVSTTDDHRFVTYKTALGTYVVMHFTPTFLTRRDFSAPARYIGSSPPSSLQRPTRPNIINDFFGLSEDSVVILNADLLRNATYSTTSQPLDTLHLWGSLTTASNTTAIFALPNLTHVYWNGHRVDAQAQSNADWLYILHLPGPSPSALAWRPPASAKLDWRWRDSIVQTSRVFHDAHWVDANKTTSPNPYTRDPSLDTQGTILFASEYGYHANNIVWRGRFEVDPRHVPTDVFVKVEGGRSSAFSVWLNDVYLGSAEAGREASAVGATFRLPASSLNQNKRGGKNVLVVLQDHMGIEMEAGQLPIGLQRHGLEAVKLPRGIVGFSFPSLRTTHQPEPSVRWKVQGNHMGESAPDTVRTSLNEGGLYHELQGWHLPGYNSDHWPTLPSNRRVVFYRTTFAFDAPPDADIGVSFVFRKLEGRRFRAQLYVNGWQMGRYVNNLGPQTVFPVHDGVLDLRGENVVGVSVWWLDDEEGEWDPREDLEMRVDHVMSGRARDGYVMQAGGWEELRG</sequence>
<comment type="similarity">
    <text evidence="2 8">Belongs to the glycosyl hydrolase 35 family.</text>
</comment>
<dbReference type="Gene3D" id="2.60.120.260">
    <property type="entry name" value="Galactose-binding domain-like"/>
    <property type="match status" value="2"/>
</dbReference>
<evidence type="ECO:0000256" key="3">
    <source>
        <dbReference type="ARBA" id="ARBA00012756"/>
    </source>
</evidence>
<evidence type="ECO:0000256" key="1">
    <source>
        <dbReference type="ARBA" id="ARBA00001412"/>
    </source>
</evidence>
<dbReference type="FunFam" id="3.20.20.80:FF:000040">
    <property type="entry name" value="Beta-galactosidase A"/>
    <property type="match status" value="1"/>
</dbReference>
<organism evidence="10 11">
    <name type="scientific">Kalmanozyma brasiliensis (strain GHG001)</name>
    <name type="common">Yeast</name>
    <name type="synonym">Pseudozyma brasiliensis</name>
    <dbReference type="NCBI Taxonomy" id="1365824"/>
    <lineage>
        <taxon>Eukaryota</taxon>
        <taxon>Fungi</taxon>
        <taxon>Dikarya</taxon>
        <taxon>Basidiomycota</taxon>
        <taxon>Ustilaginomycotina</taxon>
        <taxon>Ustilaginomycetes</taxon>
        <taxon>Ustilaginales</taxon>
        <taxon>Ustilaginaceae</taxon>
        <taxon>Kalmanozyma</taxon>
    </lineage>
</organism>
<dbReference type="SUPFAM" id="SSF51445">
    <property type="entry name" value="(Trans)glycosidases"/>
    <property type="match status" value="1"/>
</dbReference>
<dbReference type="PRINTS" id="PR00742">
    <property type="entry name" value="GLHYDRLASE35"/>
</dbReference>
<name>V5ESD8_KALBG</name>
<evidence type="ECO:0000256" key="7">
    <source>
        <dbReference type="ARBA" id="ARBA00023295"/>
    </source>
</evidence>
<dbReference type="Pfam" id="PF01301">
    <property type="entry name" value="Glyco_hydro_35"/>
    <property type="match status" value="1"/>
</dbReference>
<dbReference type="Pfam" id="PF10435">
    <property type="entry name" value="BetaGal_dom2"/>
    <property type="match status" value="1"/>
</dbReference>
<keyword evidence="4" id="KW-0732">Signal</keyword>
<accession>V5ESD8</accession>
<feature type="domain" description="Beta-galactosidase" evidence="9">
    <location>
        <begin position="395"/>
        <end position="555"/>
    </location>
</feature>
<dbReference type="InterPro" id="IPR031330">
    <property type="entry name" value="Gly_Hdrlase_35_cat"/>
</dbReference>
<evidence type="ECO:0000313" key="10">
    <source>
        <dbReference type="EMBL" id="EST05868.1"/>
    </source>
</evidence>
<keyword evidence="7" id="KW-0326">Glycosidase</keyword>
<dbReference type="SUPFAM" id="SSF51011">
    <property type="entry name" value="Glycosyl hydrolase domain"/>
    <property type="match status" value="1"/>
</dbReference>
<dbReference type="SUPFAM" id="SSF117100">
    <property type="entry name" value="Beta-galactosidase LacA, domain 3"/>
    <property type="match status" value="1"/>
</dbReference>
<keyword evidence="5" id="KW-0378">Hydrolase</keyword>
<evidence type="ECO:0000313" key="11">
    <source>
        <dbReference type="Proteomes" id="UP000019377"/>
    </source>
</evidence>
<dbReference type="GO" id="GO:0004565">
    <property type="term" value="F:beta-galactosidase activity"/>
    <property type="evidence" value="ECO:0007669"/>
    <property type="project" value="UniProtKB-EC"/>
</dbReference>
<dbReference type="Gene3D" id="3.20.20.80">
    <property type="entry name" value="Glycosidases"/>
    <property type="match status" value="1"/>
</dbReference>
<dbReference type="STRING" id="1365824.V5ESD8"/>
<evidence type="ECO:0000256" key="5">
    <source>
        <dbReference type="ARBA" id="ARBA00022801"/>
    </source>
</evidence>
<reference evidence="11" key="1">
    <citation type="journal article" date="2013" name="Genome Announc.">
        <title>Draft genome sequence of Pseudozyma brasiliensis sp. nov. strain GHG001, a high producer of endo-1,4-xylanase isolated from an insect pest of sugarcane.</title>
        <authorList>
            <person name="Oliveira J.V.D.C."/>
            <person name="dos Santos R.A.C."/>
            <person name="Borges T.A."/>
            <person name="Riano-Pachon D.M."/>
            <person name="Goldman G.H."/>
        </authorList>
    </citation>
    <scope>NUCLEOTIDE SEQUENCE [LARGE SCALE GENOMIC DNA]</scope>
    <source>
        <strain evidence="11">GHG001</strain>
    </source>
</reference>
<dbReference type="Pfam" id="PF13364">
    <property type="entry name" value="BetaGal_ABD2"/>
    <property type="match status" value="2"/>
</dbReference>
<keyword evidence="6" id="KW-0325">Glycoprotein</keyword>
<dbReference type="SMART" id="SM01029">
    <property type="entry name" value="BetaGal_dom2"/>
    <property type="match status" value="1"/>
</dbReference>
<dbReference type="InterPro" id="IPR037110">
    <property type="entry name" value="Betagal_dom2_sf"/>
</dbReference>
<dbReference type="Gene3D" id="2.102.20.10">
    <property type="entry name" value="Beta-galactosidase, domain 2"/>
    <property type="match status" value="1"/>
</dbReference>
<dbReference type="InterPro" id="IPR036833">
    <property type="entry name" value="BetaGal_dom3_sf"/>
</dbReference>
<dbReference type="GO" id="GO:0005975">
    <property type="term" value="P:carbohydrate metabolic process"/>
    <property type="evidence" value="ECO:0007669"/>
    <property type="project" value="InterPro"/>
</dbReference>
<evidence type="ECO:0000256" key="8">
    <source>
        <dbReference type="RuleBase" id="RU003679"/>
    </source>
</evidence>
<comment type="catalytic activity">
    <reaction evidence="1">
        <text>Hydrolysis of terminal non-reducing beta-D-galactose residues in beta-D-galactosides.</text>
        <dbReference type="EC" id="3.2.1.23"/>
    </reaction>
</comment>